<dbReference type="EMBL" id="JBHSAX010000019">
    <property type="protein sequence ID" value="MFC3965326.1"/>
    <property type="molecule type" value="Genomic_DNA"/>
</dbReference>
<dbReference type="Proteomes" id="UP001595696">
    <property type="component" value="Unassembled WGS sequence"/>
</dbReference>
<protein>
    <submittedName>
        <fullName evidence="2">Alpha/beta fold hydrolase</fullName>
    </submittedName>
</protein>
<dbReference type="Gene3D" id="3.40.50.1820">
    <property type="entry name" value="alpha/beta hydrolase"/>
    <property type="match status" value="1"/>
</dbReference>
<dbReference type="Pfam" id="PF12697">
    <property type="entry name" value="Abhydrolase_6"/>
    <property type="match status" value="1"/>
</dbReference>
<gene>
    <name evidence="2" type="ORF">ACFO0B_25335</name>
</gene>
<name>A0ABV8DYZ3_9NOCA</name>
<dbReference type="RefSeq" id="WP_378615072.1">
    <property type="nucleotide sequence ID" value="NZ_JBHSAX010000019.1"/>
</dbReference>
<feature type="domain" description="AB hydrolase-1" evidence="1">
    <location>
        <begin position="27"/>
        <end position="261"/>
    </location>
</feature>
<evidence type="ECO:0000259" key="1">
    <source>
        <dbReference type="Pfam" id="PF12697"/>
    </source>
</evidence>
<accession>A0ABV8DYZ3</accession>
<reference evidence="3" key="1">
    <citation type="journal article" date="2019" name="Int. J. Syst. Evol. Microbiol.">
        <title>The Global Catalogue of Microorganisms (GCM) 10K type strain sequencing project: providing services to taxonomists for standard genome sequencing and annotation.</title>
        <authorList>
            <consortium name="The Broad Institute Genomics Platform"/>
            <consortium name="The Broad Institute Genome Sequencing Center for Infectious Disease"/>
            <person name="Wu L."/>
            <person name="Ma J."/>
        </authorList>
    </citation>
    <scope>NUCLEOTIDE SEQUENCE [LARGE SCALE GENOMIC DNA]</scope>
    <source>
        <strain evidence="3">CGMCC 4.7330</strain>
    </source>
</reference>
<dbReference type="PRINTS" id="PR00111">
    <property type="entry name" value="ABHYDROLASE"/>
</dbReference>
<dbReference type="InterPro" id="IPR000073">
    <property type="entry name" value="AB_hydrolase_1"/>
</dbReference>
<dbReference type="InterPro" id="IPR029058">
    <property type="entry name" value="AB_hydrolase_fold"/>
</dbReference>
<dbReference type="PANTHER" id="PTHR43798:SF33">
    <property type="entry name" value="HYDROLASE, PUTATIVE (AFU_ORTHOLOGUE AFUA_2G14860)-RELATED"/>
    <property type="match status" value="1"/>
</dbReference>
<evidence type="ECO:0000313" key="2">
    <source>
        <dbReference type="EMBL" id="MFC3965326.1"/>
    </source>
</evidence>
<sequence>MILRVGTDHGEVAVHLAGRDPAQAPGILLLHANPGDHRDFDEIATALGRRWAIAAVDWPGYGQSGVCDPAAVTVPALVAVAETVCAALSSHGFRELIVIGSSVGGYVALRLAHRADVAGVVAVSPAGFAPLNVATRLLFRIMSGPRTGPALVAPSARAYLGPARGGVRAIYERAVALVDDPARLTVYRSIWAALADPGLDLRGDRPRAEVPVQVVWGRNDPINPWAVSRKGVAAVLPHAEVAILPARHEPYAECPQRFLDAVTPFLTRHAASSA</sequence>
<dbReference type="PANTHER" id="PTHR43798">
    <property type="entry name" value="MONOACYLGLYCEROL LIPASE"/>
    <property type="match status" value="1"/>
</dbReference>
<dbReference type="SUPFAM" id="SSF53474">
    <property type="entry name" value="alpha/beta-Hydrolases"/>
    <property type="match status" value="1"/>
</dbReference>
<organism evidence="2 3">
    <name type="scientific">Nocardia jiangsuensis</name>
    <dbReference type="NCBI Taxonomy" id="1691563"/>
    <lineage>
        <taxon>Bacteria</taxon>
        <taxon>Bacillati</taxon>
        <taxon>Actinomycetota</taxon>
        <taxon>Actinomycetes</taxon>
        <taxon>Mycobacteriales</taxon>
        <taxon>Nocardiaceae</taxon>
        <taxon>Nocardia</taxon>
    </lineage>
</organism>
<keyword evidence="2" id="KW-0378">Hydrolase</keyword>
<proteinExistence type="predicted"/>
<comment type="caution">
    <text evidence="2">The sequence shown here is derived from an EMBL/GenBank/DDBJ whole genome shotgun (WGS) entry which is preliminary data.</text>
</comment>
<dbReference type="GO" id="GO:0016787">
    <property type="term" value="F:hydrolase activity"/>
    <property type="evidence" value="ECO:0007669"/>
    <property type="project" value="UniProtKB-KW"/>
</dbReference>
<keyword evidence="3" id="KW-1185">Reference proteome</keyword>
<dbReference type="InterPro" id="IPR050266">
    <property type="entry name" value="AB_hydrolase_sf"/>
</dbReference>
<evidence type="ECO:0000313" key="3">
    <source>
        <dbReference type="Proteomes" id="UP001595696"/>
    </source>
</evidence>